<dbReference type="PANTHER" id="PTHR13265:SF1">
    <property type="entry name" value="CASPASE RECRUITMENT DOMAIN-CONTAINING PROTEIN 8"/>
    <property type="match status" value="1"/>
</dbReference>
<feature type="region of interest" description="Disordered" evidence="3">
    <location>
        <begin position="39"/>
        <end position="60"/>
    </location>
</feature>
<dbReference type="PANTHER" id="PTHR13265">
    <property type="entry name" value="THO COMPLEX SUBUNIT 1"/>
    <property type="match status" value="1"/>
</dbReference>
<evidence type="ECO:0000256" key="2">
    <source>
        <dbReference type="ARBA" id="ARBA00022490"/>
    </source>
</evidence>
<keyword evidence="6" id="KW-1185">Reference proteome</keyword>
<dbReference type="AlphaFoldDB" id="A0AAD7W992"/>
<sequence>MEEAGQRSPKAVQEKSELVQQLNVHFLNTEEFVKAREINVHGGRGRRQSTCRPTQTKGGRTMVAEMTSFETSNHFEESNGDISPPDQKGNLTENENSSSDNTTSTEESSEDEHSDGEVGENGKEQEKEDSDVGHDQDPVPDASAEEQNQKEAVPWPCCEKCKAIQNHSYESVTPRRISRGRLLALLDGEGTYECAVTGLVFEVSQKAQVRYSILSWSKFGTYLKDSWKFAGPIFDVDCDPSVLKSIQFPHSLCLADQDNGVTFSVLHIKNSLPVFEPSADHTGSHVKWSVTSLSPVGPVVQTSKPSEHHGVVLVYKEVARRPSSSFRVYLATNNHSDIKDIQKEVRTAKKKYVKMEKPPTCRNLLEEKKNYKLISEPEGEINPEVFQFTLAAVKIKGYFEAFFEQPPPFKLSLVEADSEQTVWTATLREGDCEDNPTEKPRKRAESRKRSSSTSEEELISKRARHGDVPGGPVKAMGPTITDQQLMKVAKLMGKEWKQVAICYLGLCMLDIEETKDEDLTMHKFKMLDKWRRRAKGSASAFHLWPAA</sequence>
<dbReference type="SUPFAM" id="SSF47986">
    <property type="entry name" value="DEATH domain"/>
    <property type="match status" value="1"/>
</dbReference>
<keyword evidence="2" id="KW-0963">Cytoplasm</keyword>
<dbReference type="EMBL" id="JAINUG010000191">
    <property type="protein sequence ID" value="KAJ8388661.1"/>
    <property type="molecule type" value="Genomic_DNA"/>
</dbReference>
<comment type="caution">
    <text evidence="5">The sequence shown here is derived from an EMBL/GenBank/DDBJ whole genome shotgun (WGS) entry which is preliminary data.</text>
</comment>
<comment type="subcellular location">
    <subcellularLocation>
        <location evidence="1">Cytoplasm</location>
        <location evidence="1">Cytosol</location>
    </subcellularLocation>
</comment>
<gene>
    <name evidence="5" type="ORF">AAFF_G00130700</name>
</gene>
<evidence type="ECO:0000313" key="5">
    <source>
        <dbReference type="EMBL" id="KAJ8388661.1"/>
    </source>
</evidence>
<dbReference type="Pfam" id="PF13553">
    <property type="entry name" value="FIIND"/>
    <property type="match status" value="1"/>
</dbReference>
<dbReference type="InterPro" id="IPR021861">
    <property type="entry name" value="THO_THOC1"/>
</dbReference>
<dbReference type="Gene3D" id="1.10.533.10">
    <property type="entry name" value="Death Domain, Fas"/>
    <property type="match status" value="1"/>
</dbReference>
<feature type="compositionally biased region" description="Acidic residues" evidence="3">
    <location>
        <begin position="107"/>
        <end position="118"/>
    </location>
</feature>
<feature type="compositionally biased region" description="Low complexity" evidence="3">
    <location>
        <begin position="92"/>
        <end position="106"/>
    </location>
</feature>
<evidence type="ECO:0000259" key="4">
    <source>
        <dbReference type="PROSITE" id="PS51830"/>
    </source>
</evidence>
<dbReference type="GO" id="GO:0006406">
    <property type="term" value="P:mRNA export from nucleus"/>
    <property type="evidence" value="ECO:0007669"/>
    <property type="project" value="TreeGrafter"/>
</dbReference>
<evidence type="ECO:0000256" key="3">
    <source>
        <dbReference type="SAM" id="MobiDB-lite"/>
    </source>
</evidence>
<feature type="region of interest" description="Disordered" evidence="3">
    <location>
        <begin position="426"/>
        <end position="478"/>
    </location>
</feature>
<dbReference type="GO" id="GO:0000445">
    <property type="term" value="C:THO complex part of transcription export complex"/>
    <property type="evidence" value="ECO:0007669"/>
    <property type="project" value="TreeGrafter"/>
</dbReference>
<name>A0AAD7W992_9TELE</name>
<dbReference type="InterPro" id="IPR025307">
    <property type="entry name" value="FIIND_dom"/>
</dbReference>
<feature type="compositionally biased region" description="Basic and acidic residues" evidence="3">
    <location>
        <begin position="120"/>
        <end position="137"/>
    </location>
</feature>
<feature type="region of interest" description="Disordered" evidence="3">
    <location>
        <begin position="73"/>
        <end position="151"/>
    </location>
</feature>
<feature type="domain" description="FIIND" evidence="4">
    <location>
        <begin position="163"/>
        <end position="441"/>
    </location>
</feature>
<dbReference type="InterPro" id="IPR011029">
    <property type="entry name" value="DEATH-like_dom_sf"/>
</dbReference>
<evidence type="ECO:0000256" key="1">
    <source>
        <dbReference type="ARBA" id="ARBA00004514"/>
    </source>
</evidence>
<organism evidence="5 6">
    <name type="scientific">Aldrovandia affinis</name>
    <dbReference type="NCBI Taxonomy" id="143900"/>
    <lineage>
        <taxon>Eukaryota</taxon>
        <taxon>Metazoa</taxon>
        <taxon>Chordata</taxon>
        <taxon>Craniata</taxon>
        <taxon>Vertebrata</taxon>
        <taxon>Euteleostomi</taxon>
        <taxon>Actinopterygii</taxon>
        <taxon>Neopterygii</taxon>
        <taxon>Teleostei</taxon>
        <taxon>Notacanthiformes</taxon>
        <taxon>Halosauridae</taxon>
        <taxon>Aldrovandia</taxon>
    </lineage>
</organism>
<dbReference type="PROSITE" id="PS51830">
    <property type="entry name" value="FIIND"/>
    <property type="match status" value="1"/>
</dbReference>
<protein>
    <recommendedName>
        <fullName evidence="4">FIIND domain-containing protein</fullName>
    </recommendedName>
</protein>
<proteinExistence type="predicted"/>
<dbReference type="Proteomes" id="UP001221898">
    <property type="component" value="Unassembled WGS sequence"/>
</dbReference>
<dbReference type="Pfam" id="PF23679">
    <property type="entry name" value="UPA-FIIND"/>
    <property type="match status" value="1"/>
</dbReference>
<accession>A0AAD7W992</accession>
<dbReference type="GO" id="GO:0005829">
    <property type="term" value="C:cytosol"/>
    <property type="evidence" value="ECO:0007669"/>
    <property type="project" value="UniProtKB-SubCell"/>
</dbReference>
<feature type="compositionally biased region" description="Basic residues" evidence="3">
    <location>
        <begin position="440"/>
        <end position="450"/>
    </location>
</feature>
<evidence type="ECO:0000313" key="6">
    <source>
        <dbReference type="Proteomes" id="UP001221898"/>
    </source>
</evidence>
<reference evidence="5" key="1">
    <citation type="journal article" date="2023" name="Science">
        <title>Genome structures resolve the early diversification of teleost fishes.</title>
        <authorList>
            <person name="Parey E."/>
            <person name="Louis A."/>
            <person name="Montfort J."/>
            <person name="Bouchez O."/>
            <person name="Roques C."/>
            <person name="Iampietro C."/>
            <person name="Lluch J."/>
            <person name="Castinel A."/>
            <person name="Donnadieu C."/>
            <person name="Desvignes T."/>
            <person name="Floi Bucao C."/>
            <person name="Jouanno E."/>
            <person name="Wen M."/>
            <person name="Mejri S."/>
            <person name="Dirks R."/>
            <person name="Jansen H."/>
            <person name="Henkel C."/>
            <person name="Chen W.J."/>
            <person name="Zahm M."/>
            <person name="Cabau C."/>
            <person name="Klopp C."/>
            <person name="Thompson A.W."/>
            <person name="Robinson-Rechavi M."/>
            <person name="Braasch I."/>
            <person name="Lecointre G."/>
            <person name="Bobe J."/>
            <person name="Postlethwait J.H."/>
            <person name="Berthelot C."/>
            <person name="Roest Crollius H."/>
            <person name="Guiguen Y."/>
        </authorList>
    </citation>
    <scope>NUCLEOTIDE SEQUENCE</scope>
    <source>
        <strain evidence="5">NC1722</strain>
    </source>
</reference>